<accession>A0AA35SGP5</accession>
<dbReference type="Gene3D" id="3.10.129.10">
    <property type="entry name" value="Hotdog Thioesterase"/>
    <property type="match status" value="2"/>
</dbReference>
<feature type="domain" description="HotDog ACOT-type" evidence="3">
    <location>
        <begin position="70"/>
        <end position="190"/>
    </location>
</feature>
<feature type="active site" evidence="2">
    <location>
        <position position="287"/>
    </location>
</feature>
<evidence type="ECO:0000259" key="3">
    <source>
        <dbReference type="PROSITE" id="PS51770"/>
    </source>
</evidence>
<dbReference type="InterPro" id="IPR029069">
    <property type="entry name" value="HotDog_dom_sf"/>
</dbReference>
<dbReference type="AlphaFoldDB" id="A0AA35SGP5"/>
<dbReference type="Proteomes" id="UP001174909">
    <property type="component" value="Unassembled WGS sequence"/>
</dbReference>
<dbReference type="GO" id="GO:0052816">
    <property type="term" value="F:long-chain fatty acyl-CoA hydrolase activity"/>
    <property type="evidence" value="ECO:0007669"/>
    <property type="project" value="TreeGrafter"/>
</dbReference>
<evidence type="ECO:0000313" key="4">
    <source>
        <dbReference type="EMBL" id="CAI8029089.1"/>
    </source>
</evidence>
<feature type="active site" evidence="2">
    <location>
        <position position="86"/>
    </location>
</feature>
<organism evidence="4 5">
    <name type="scientific">Geodia barretti</name>
    <name type="common">Barrett's horny sponge</name>
    <dbReference type="NCBI Taxonomy" id="519541"/>
    <lineage>
        <taxon>Eukaryota</taxon>
        <taxon>Metazoa</taxon>
        <taxon>Porifera</taxon>
        <taxon>Demospongiae</taxon>
        <taxon>Heteroscleromorpha</taxon>
        <taxon>Tetractinellida</taxon>
        <taxon>Astrophorina</taxon>
        <taxon>Geodiidae</taxon>
        <taxon>Geodia</taxon>
    </lineage>
</organism>
<dbReference type="EMBL" id="CASHTH010002381">
    <property type="protein sequence ID" value="CAI8029089.1"/>
    <property type="molecule type" value="Genomic_DNA"/>
</dbReference>
<evidence type="ECO:0000313" key="5">
    <source>
        <dbReference type="Proteomes" id="UP001174909"/>
    </source>
</evidence>
<dbReference type="PANTHER" id="PTHR11049">
    <property type="entry name" value="ACYL COENZYME A THIOESTER HYDROLASE"/>
    <property type="match status" value="1"/>
</dbReference>
<dbReference type="InterPro" id="IPR033120">
    <property type="entry name" value="HOTDOG_ACOT"/>
</dbReference>
<dbReference type="PANTHER" id="PTHR11049:SF24">
    <property type="entry name" value="CYTOSOLIC ACYL COENZYME A THIOESTER HYDROLASE"/>
    <property type="match status" value="1"/>
</dbReference>
<proteinExistence type="predicted"/>
<keyword evidence="5" id="KW-1185">Reference proteome</keyword>
<protein>
    <submittedName>
        <fullName evidence="4">Cytosolic acyl coenzyme A thioester hydrolase</fullName>
    </submittedName>
</protein>
<dbReference type="InterPro" id="IPR006683">
    <property type="entry name" value="Thioestr_dom"/>
</dbReference>
<dbReference type="GO" id="GO:0006637">
    <property type="term" value="P:acyl-CoA metabolic process"/>
    <property type="evidence" value="ECO:0007669"/>
    <property type="project" value="TreeGrafter"/>
</dbReference>
<dbReference type="Pfam" id="PF03061">
    <property type="entry name" value="4HBT"/>
    <property type="match status" value="2"/>
</dbReference>
<sequence length="387" mass="42468">MALPFFRGSRKYVSSSGFLRATRSGLCRNQLLLQRTLVAVPRPPSPSFLRKVLECSEMSLGKPSTPVLPSSTPIELSRVMSLDDANPNGNVHGGVMLQLMEQAGEVVANRHCNRNTNPESPVVAAVVRVDHMDFHRPMFVGEMGRIQAAITYTSKHSVEVTVDAWAENVLRGNCRHTNTATLWYVTTPALEQMDEAKELRVVPVPRISELTPKQLEAGRLRYEAQKTARAEASGEPLDFRHDASRNEYEPEKHTVLASQNTLANIVLPSDCTVTGHLMGGVLMKKMDEAASICSASHCGTLCVTACIDSIDFHSPITCGEVMFVTARLSYISGKSMEIEVIAEAEGLKVGSRRVTTTAYFTYVAIGKDLRAITVPPLQLRTDSERVV</sequence>
<reference evidence="4" key="1">
    <citation type="submission" date="2023-03" db="EMBL/GenBank/DDBJ databases">
        <authorList>
            <person name="Steffen K."/>
            <person name="Cardenas P."/>
        </authorList>
    </citation>
    <scope>NUCLEOTIDE SEQUENCE</scope>
</reference>
<dbReference type="SUPFAM" id="SSF54637">
    <property type="entry name" value="Thioesterase/thiol ester dehydrase-isomerase"/>
    <property type="match status" value="2"/>
</dbReference>
<evidence type="ECO:0000256" key="1">
    <source>
        <dbReference type="ARBA" id="ARBA00022801"/>
    </source>
</evidence>
<dbReference type="PROSITE" id="PS51770">
    <property type="entry name" value="HOTDOG_ACOT"/>
    <property type="match status" value="2"/>
</dbReference>
<dbReference type="GO" id="GO:0009062">
    <property type="term" value="P:fatty acid catabolic process"/>
    <property type="evidence" value="ECO:0007669"/>
    <property type="project" value="TreeGrafter"/>
</dbReference>
<name>A0AA35SGP5_GEOBA</name>
<dbReference type="GO" id="GO:0005829">
    <property type="term" value="C:cytosol"/>
    <property type="evidence" value="ECO:0007669"/>
    <property type="project" value="TreeGrafter"/>
</dbReference>
<comment type="caution">
    <text evidence="4">The sequence shown here is derived from an EMBL/GenBank/DDBJ whole genome shotgun (WGS) entry which is preliminary data.</text>
</comment>
<feature type="domain" description="HotDog ACOT-type" evidence="3">
    <location>
        <begin position="256"/>
        <end position="368"/>
    </location>
</feature>
<evidence type="ECO:0000256" key="2">
    <source>
        <dbReference type="PIRSR" id="PIRSR640170-1"/>
    </source>
</evidence>
<gene>
    <name evidence="4" type="ORF">GBAR_LOCUS16546</name>
</gene>
<dbReference type="CDD" id="cd03442">
    <property type="entry name" value="BFIT_BACH"/>
    <property type="match status" value="2"/>
</dbReference>
<keyword evidence="1 4" id="KW-0378">Hydrolase</keyword>
<dbReference type="InterPro" id="IPR040170">
    <property type="entry name" value="Cytosol_ACT"/>
</dbReference>